<gene>
    <name evidence="1" type="ORF">O1611_g9841</name>
</gene>
<comment type="caution">
    <text evidence="1">The sequence shown here is derived from an EMBL/GenBank/DDBJ whole genome shotgun (WGS) entry which is preliminary data.</text>
</comment>
<dbReference type="Proteomes" id="UP001153332">
    <property type="component" value="Unassembled WGS sequence"/>
</dbReference>
<reference evidence="1" key="1">
    <citation type="submission" date="2022-12" db="EMBL/GenBank/DDBJ databases">
        <title>Genome Sequence of Lasiodiplodia mahajangana.</title>
        <authorList>
            <person name="Buettner E."/>
        </authorList>
    </citation>
    <scope>NUCLEOTIDE SEQUENCE</scope>
    <source>
        <strain evidence="1">VT137</strain>
    </source>
</reference>
<keyword evidence="2" id="KW-1185">Reference proteome</keyword>
<accession>A0ACC2J4V5</accession>
<organism evidence="1 2">
    <name type="scientific">Lasiodiplodia mahajangana</name>
    <dbReference type="NCBI Taxonomy" id="1108764"/>
    <lineage>
        <taxon>Eukaryota</taxon>
        <taxon>Fungi</taxon>
        <taxon>Dikarya</taxon>
        <taxon>Ascomycota</taxon>
        <taxon>Pezizomycotina</taxon>
        <taxon>Dothideomycetes</taxon>
        <taxon>Dothideomycetes incertae sedis</taxon>
        <taxon>Botryosphaeriales</taxon>
        <taxon>Botryosphaeriaceae</taxon>
        <taxon>Lasiodiplodia</taxon>
    </lineage>
</organism>
<sequence>MLFWYGVRINAEEEWLNTFVIDPGWVRTDMGNTAAKNWGLKEATLPLDETMDSVFHLLKTTTKEKHGGKAVLYTGEVLEW</sequence>
<dbReference type="EMBL" id="JAPUUL010003564">
    <property type="protein sequence ID" value="KAJ8122432.1"/>
    <property type="molecule type" value="Genomic_DNA"/>
</dbReference>
<evidence type="ECO:0000313" key="1">
    <source>
        <dbReference type="EMBL" id="KAJ8122432.1"/>
    </source>
</evidence>
<proteinExistence type="predicted"/>
<protein>
    <submittedName>
        <fullName evidence="1">Uncharacterized protein</fullName>
    </submittedName>
</protein>
<evidence type="ECO:0000313" key="2">
    <source>
        <dbReference type="Proteomes" id="UP001153332"/>
    </source>
</evidence>
<name>A0ACC2J4V5_9PEZI</name>